<organism evidence="1 2">
    <name type="scientific">Plasmodium relictum</name>
    <dbReference type="NCBI Taxonomy" id="85471"/>
    <lineage>
        <taxon>Eukaryota</taxon>
        <taxon>Sar</taxon>
        <taxon>Alveolata</taxon>
        <taxon>Apicomplexa</taxon>
        <taxon>Aconoidasida</taxon>
        <taxon>Haemosporida</taxon>
        <taxon>Plasmodiidae</taxon>
        <taxon>Plasmodium</taxon>
        <taxon>Plasmodium (Haemamoeba)</taxon>
    </lineage>
</organism>
<reference evidence="1 2" key="1">
    <citation type="submission" date="2015-04" db="EMBL/GenBank/DDBJ databases">
        <authorList>
            <consortium name="Pathogen Informatics"/>
        </authorList>
    </citation>
    <scope>NUCLEOTIDE SEQUENCE [LARGE SCALE GENOMIC DNA]</scope>
    <source>
        <strain evidence="1 2">SGS1</strain>
    </source>
</reference>
<dbReference type="OMA" id="LMLREME"/>
<evidence type="ECO:0000313" key="1">
    <source>
        <dbReference type="EMBL" id="CRG99757.1"/>
    </source>
</evidence>
<dbReference type="GeneID" id="39735859"/>
<dbReference type="OrthoDB" id="380041at2759"/>
<protein>
    <submittedName>
        <fullName evidence="1">Uncharacterized protein</fullName>
    </submittedName>
</protein>
<name>A0A1J1H831_PLARL</name>
<dbReference type="AlphaFoldDB" id="A0A1J1H831"/>
<sequence length="404" mass="48448">MIIENRKKDLEIRIYEEEIYEDLQKAYKENFSKYVNEDNYEISTYKASANILDYKIYHEDFQNKNKKNDSEIIHKNIDANKSFKKFVGKKINIKNEYYDLIIEDGKNKKEIIDRYIPFCKYNTGVLSRIIEIKNILSNIKNHINSKTKLINNKKLLATDVLSDLLEIDNKISAIIKYGEIYDLNFFDNVKYYKYVNNSIKYKNLNIFEIIQKLKRIPNNDQLYKKIKIVNFNNILSIQKKNLYNKFKEIVYKIDDFQSLSYENCFNEKENIASILLSFYLFISLSLNENMNKRILNYIYLINLKIKKCKEYLENEKNNKILKMLSNFKSLTNIYYDEESFKEVFLLNLNQDNEALLQLYKKLLDNEIKVDLISHEINKINNIIELINKNLDKNNEIIKSLFSKL</sequence>
<keyword evidence="2" id="KW-1185">Reference proteome</keyword>
<dbReference type="VEuPathDB" id="PlasmoDB:PRELSG_0818300"/>
<dbReference type="KEGG" id="prel:PRELSG_0818300"/>
<gene>
    <name evidence="1" type="ORF">PRELSG_0818300</name>
</gene>
<dbReference type="RefSeq" id="XP_028532762.1">
    <property type="nucleotide sequence ID" value="XM_028676254.1"/>
</dbReference>
<dbReference type="Proteomes" id="UP000220158">
    <property type="component" value="Chromosome 8"/>
</dbReference>
<evidence type="ECO:0000313" key="2">
    <source>
        <dbReference type="Proteomes" id="UP000220158"/>
    </source>
</evidence>
<proteinExistence type="predicted"/>
<dbReference type="EMBL" id="LN835303">
    <property type="protein sequence ID" value="CRG99757.1"/>
    <property type="molecule type" value="Genomic_DNA"/>
</dbReference>
<accession>A0A1J1H831</accession>